<dbReference type="RefSeq" id="WP_220783104.1">
    <property type="nucleotide sequence ID" value="NZ_BPEY01000119.1"/>
</dbReference>
<comment type="caution">
    <text evidence="4">The sequence shown here is derived from an EMBL/GenBank/DDBJ whole genome shotgun (WGS) entry which is preliminary data.</text>
</comment>
<proteinExistence type="predicted"/>
<evidence type="ECO:0000256" key="2">
    <source>
        <dbReference type="SAM" id="MobiDB-lite"/>
    </source>
</evidence>
<evidence type="ECO:0000259" key="3">
    <source>
        <dbReference type="Pfam" id="PF18821"/>
    </source>
</evidence>
<keyword evidence="1" id="KW-0175">Coiled coil</keyword>
<feature type="region of interest" description="Disordered" evidence="2">
    <location>
        <begin position="948"/>
        <end position="975"/>
    </location>
</feature>
<dbReference type="Proteomes" id="UP000887104">
    <property type="component" value="Unassembled WGS sequence"/>
</dbReference>
<evidence type="ECO:0000313" key="4">
    <source>
        <dbReference type="EMBL" id="GIU51510.1"/>
    </source>
</evidence>
<feature type="domain" description="Large polyvalent protein-associated" evidence="3">
    <location>
        <begin position="610"/>
        <end position="695"/>
    </location>
</feature>
<dbReference type="Pfam" id="PF18821">
    <property type="entry name" value="LPD7"/>
    <property type="match status" value="1"/>
</dbReference>
<reference evidence="4" key="1">
    <citation type="submission" date="2021-05" db="EMBL/GenBank/DDBJ databases">
        <title>Molecular characterization for Shewanella algae harboring chromosomal blaOXA-55-like strains isolated from clinical and environment sample.</title>
        <authorList>
            <person name="Ohama Y."/>
            <person name="Aoki K."/>
            <person name="Harada S."/>
            <person name="Moriya K."/>
            <person name="Ishii Y."/>
            <person name="Tateda K."/>
        </authorList>
    </citation>
    <scope>NUCLEOTIDE SEQUENCE</scope>
    <source>
        <strain evidence="4">JCM 11563</strain>
    </source>
</reference>
<gene>
    <name evidence="4" type="ORF">TUM4438_41390</name>
</gene>
<evidence type="ECO:0000256" key="1">
    <source>
        <dbReference type="SAM" id="Coils"/>
    </source>
</evidence>
<sequence length="975" mass="111507">MIVRVTAAGSGVVEYLENGIKNGRDLSRDELDQRVCIDGNIELTETLINAISDSDRDNYYHITLSFKERDIDTETIEAVYKDFKSKLLVAYETSEYNVYAEIHHPKVKNYEDARTGELIERLPHVHMVIPKRNLVTNRDFNPFGEYKKMEHYHDSIQESCNYKFNLSSPYDAPRQMASKAELISRYKGDNFSGQHLELKSQLLDTVHNENIVSWDGLKNAVSKYGVVSEANTPNGKYLKLKLPDAKKNIRLKESCFSEQYLTTREYRVNRPSEKQVQEKLDVWLKKASFENKHIVKANPVFRKEYYSANDEQQHEILKDRIEKYEQRYNLGKRRRQNSDKFSFKSNRVKTFAEISNGLPSMSKRNVVNRINIGSARTESVLSNNANNNLDNQRERQHNNVRRVRDWGSGRGSVINQVKHDSKQNKTELSENDLFAEVKDNLEPRYLFAELEKYKINEENYQISKLKDGSYKIAVGKRNLNVSDFLTKHVNLSWEDSKIILLRSYEKQQENILTNEDANCIIIGLDNKPTFKYTVYDSIKVYKHLLNIENNKDYSMSALEKLKKLKAQEENQILPKHKTLSFNELFKQQKLQEELSKSIKFKDLVATKDLKKGAVKYNNVNDGKLVFVDKGDRIHFADKRPANDAVLNGLKMAAEKFGTVKLSGTPEFKLAVLEQAAKGNVKVLFSPDSLQKEYEAIKTQLANVNAITKAEPQAQNNQDVEAEVKDKSIVQDNESVESEQTTVKGNVQQDSPLPQDNEDIQQDKPTPLEEAKEPIVLTGFGSAPYLNDEKNKDSYYATLSNGKTLWGVGLSDAIQQSNAKIGDEVQIQKVGKESVTVEVEIKDKDGNVTGTESKEVERAMWNVQVKEREAAKEVESQIKQSSEYKLTYAWNKAESVLEPKLNGQSIKDSEVSREFIEKLQEKDAFLQNFTADEIEAGKLSYEKAYNGAEARSLTVDSNGDKVESAPKVQDESEQTL</sequence>
<evidence type="ECO:0000313" key="5">
    <source>
        <dbReference type="Proteomes" id="UP000887104"/>
    </source>
</evidence>
<keyword evidence="5" id="KW-1185">Reference proteome</keyword>
<feature type="region of interest" description="Disordered" evidence="2">
    <location>
        <begin position="727"/>
        <end position="774"/>
    </location>
</feature>
<protein>
    <recommendedName>
        <fullName evidence="3">Large polyvalent protein-associated domain-containing protein</fullName>
    </recommendedName>
</protein>
<dbReference type="EMBL" id="BPEY01000119">
    <property type="protein sequence ID" value="GIU51510.1"/>
    <property type="molecule type" value="Genomic_DNA"/>
</dbReference>
<accession>A0ABQ4PQL2</accession>
<feature type="compositionally biased region" description="Polar residues" evidence="2">
    <location>
        <begin position="729"/>
        <end position="753"/>
    </location>
</feature>
<name>A0ABQ4PQL2_9GAMM</name>
<organism evidence="4 5">
    <name type="scientific">Shewanella sairae</name>
    <dbReference type="NCBI Taxonomy" id="190310"/>
    <lineage>
        <taxon>Bacteria</taxon>
        <taxon>Pseudomonadati</taxon>
        <taxon>Pseudomonadota</taxon>
        <taxon>Gammaproteobacteria</taxon>
        <taxon>Alteromonadales</taxon>
        <taxon>Shewanellaceae</taxon>
        <taxon>Shewanella</taxon>
    </lineage>
</organism>
<dbReference type="InterPro" id="IPR040677">
    <property type="entry name" value="LPD7"/>
</dbReference>
<feature type="compositionally biased region" description="Basic and acidic residues" evidence="2">
    <location>
        <begin position="957"/>
        <end position="969"/>
    </location>
</feature>
<feature type="coiled-coil region" evidence="1">
    <location>
        <begin position="307"/>
        <end position="334"/>
    </location>
</feature>